<dbReference type="PANTHER" id="PTHR35333:SF3">
    <property type="entry name" value="BETA-LACTAMASE-TYPE TRANSPEPTIDASE FOLD CONTAINING PROTEIN"/>
    <property type="match status" value="1"/>
</dbReference>
<name>A0ABS6UWL6_9PSEU</name>
<evidence type="ECO:0000259" key="2">
    <source>
        <dbReference type="Pfam" id="PF13354"/>
    </source>
</evidence>
<feature type="compositionally biased region" description="Low complexity" evidence="1">
    <location>
        <begin position="1"/>
        <end position="18"/>
    </location>
</feature>
<sequence length="331" mass="34697">MSAGSPPADVAAPDGVPASGVRPADRPHPAGPAVAGPAERVRQAFADAGVEGRLHAVGLHRNRPREVAVDADEPVVMASVYKLPLLVAFARLVDDGGLDPTEPVTVPATRRTPGPTGLSALRDAVTTTWRDLMTLTITHSDNTAADVVLARVGLDRVNAMLDAFGLHDTRVLSGTDDVQHELREQTGSRDVAEAFAALARDDGTGDVAAYDPALTSASTARDTTRLLTMVWDDTAASPDGCRFARDLLGAQIWTHRLRSGFPRGARVAGKTGTIGAVRNEVGVVTFDGEHPVAVAVFTRAARADPILPRADAVIGEAARIAVTELRSGRVE</sequence>
<dbReference type="GO" id="GO:0016787">
    <property type="term" value="F:hydrolase activity"/>
    <property type="evidence" value="ECO:0007669"/>
    <property type="project" value="UniProtKB-KW"/>
</dbReference>
<dbReference type="InterPro" id="IPR000871">
    <property type="entry name" value="Beta-lactam_class-A"/>
</dbReference>
<evidence type="ECO:0000313" key="4">
    <source>
        <dbReference type="Proteomes" id="UP000694287"/>
    </source>
</evidence>
<dbReference type="PANTHER" id="PTHR35333">
    <property type="entry name" value="BETA-LACTAMASE"/>
    <property type="match status" value="1"/>
</dbReference>
<dbReference type="InterPro" id="IPR045155">
    <property type="entry name" value="Beta-lactam_cat"/>
</dbReference>
<keyword evidence="4" id="KW-1185">Reference proteome</keyword>
<dbReference type="Proteomes" id="UP000694287">
    <property type="component" value="Unassembled WGS sequence"/>
</dbReference>
<dbReference type="EMBL" id="JADQDK010000001">
    <property type="protein sequence ID" value="MBW0136644.1"/>
    <property type="molecule type" value="Genomic_DNA"/>
</dbReference>
<comment type="caution">
    <text evidence="3">The sequence shown here is derived from an EMBL/GenBank/DDBJ whole genome shotgun (WGS) entry which is preliminary data.</text>
</comment>
<dbReference type="Pfam" id="PF13354">
    <property type="entry name" value="Beta-lactamase2"/>
    <property type="match status" value="1"/>
</dbReference>
<dbReference type="RefSeq" id="WP_218601072.1">
    <property type="nucleotide sequence ID" value="NZ_JADQDJ010000010.1"/>
</dbReference>
<protein>
    <submittedName>
        <fullName evidence="3">Serine hydrolase</fullName>
    </submittedName>
</protein>
<evidence type="ECO:0000256" key="1">
    <source>
        <dbReference type="SAM" id="MobiDB-lite"/>
    </source>
</evidence>
<keyword evidence="3" id="KW-0378">Hydrolase</keyword>
<accession>A0ABS6UWL6</accession>
<gene>
    <name evidence="3" type="ORF">I4I81_20570</name>
</gene>
<proteinExistence type="predicted"/>
<feature type="region of interest" description="Disordered" evidence="1">
    <location>
        <begin position="1"/>
        <end position="37"/>
    </location>
</feature>
<evidence type="ECO:0000313" key="3">
    <source>
        <dbReference type="EMBL" id="MBW0136644.1"/>
    </source>
</evidence>
<feature type="domain" description="Beta-lactamase class A catalytic" evidence="2">
    <location>
        <begin position="64"/>
        <end position="298"/>
    </location>
</feature>
<organism evidence="3 4">
    <name type="scientific">Pseudonocardia abyssalis</name>
    <dbReference type="NCBI Taxonomy" id="2792008"/>
    <lineage>
        <taxon>Bacteria</taxon>
        <taxon>Bacillati</taxon>
        <taxon>Actinomycetota</taxon>
        <taxon>Actinomycetes</taxon>
        <taxon>Pseudonocardiales</taxon>
        <taxon>Pseudonocardiaceae</taxon>
        <taxon>Pseudonocardia</taxon>
    </lineage>
</organism>
<reference evidence="3 4" key="1">
    <citation type="submission" date="2020-11" db="EMBL/GenBank/DDBJ databases">
        <title>Pseudonocardia abyssalis sp. nov. and Pseudonocardia oceani sp. nov., description and phylogenomic analysis of two novel actinomycetes isolated from the deep Southern Ocean.</title>
        <authorList>
            <person name="Parra J."/>
        </authorList>
    </citation>
    <scope>NUCLEOTIDE SEQUENCE [LARGE SCALE GENOMIC DNA]</scope>
    <source>
        <strain evidence="3 4">KRD-168</strain>
    </source>
</reference>